<reference evidence="9 10" key="1">
    <citation type="submission" date="2020-11" db="EMBL/GenBank/DDBJ databases">
        <authorList>
            <person name="Wallbank WR R."/>
            <person name="Pardo Diaz C."/>
            <person name="Kozak K."/>
            <person name="Martin S."/>
            <person name="Jiggins C."/>
            <person name="Moest M."/>
            <person name="Warren A I."/>
            <person name="Generalovic N T."/>
            <person name="Byers J.R.P. K."/>
            <person name="Montejo-Kovacevich G."/>
            <person name="Yen C E."/>
        </authorList>
    </citation>
    <scope>NUCLEOTIDE SEQUENCE [LARGE SCALE GENOMIC DNA]</scope>
</reference>
<evidence type="ECO:0000256" key="7">
    <source>
        <dbReference type="ARBA" id="ARBA00023180"/>
    </source>
</evidence>
<evidence type="ECO:0000256" key="5">
    <source>
        <dbReference type="ARBA" id="ARBA00022989"/>
    </source>
</evidence>
<proteinExistence type="inferred from homology"/>
<keyword evidence="5 8" id="KW-1133">Transmembrane helix</keyword>
<dbReference type="FunCoup" id="A0A7R8US80">
    <property type="interactions" value="48"/>
</dbReference>
<gene>
    <name evidence="9" type="ORF">HERILL_LOCUS8580</name>
</gene>
<evidence type="ECO:0000256" key="6">
    <source>
        <dbReference type="ARBA" id="ARBA00023136"/>
    </source>
</evidence>
<dbReference type="InterPro" id="IPR002159">
    <property type="entry name" value="CD36_fam"/>
</dbReference>
<organism evidence="9 10">
    <name type="scientific">Hermetia illucens</name>
    <name type="common">Black soldier fly</name>
    <dbReference type="NCBI Taxonomy" id="343691"/>
    <lineage>
        <taxon>Eukaryota</taxon>
        <taxon>Metazoa</taxon>
        <taxon>Ecdysozoa</taxon>
        <taxon>Arthropoda</taxon>
        <taxon>Hexapoda</taxon>
        <taxon>Insecta</taxon>
        <taxon>Pterygota</taxon>
        <taxon>Neoptera</taxon>
        <taxon>Endopterygota</taxon>
        <taxon>Diptera</taxon>
        <taxon>Brachycera</taxon>
        <taxon>Stratiomyomorpha</taxon>
        <taxon>Stratiomyidae</taxon>
        <taxon>Hermetiinae</taxon>
        <taxon>Hermetia</taxon>
    </lineage>
</organism>
<evidence type="ECO:0000256" key="1">
    <source>
        <dbReference type="ARBA" id="ARBA00004236"/>
    </source>
</evidence>
<name>A0A7R8US80_HERIL</name>
<dbReference type="Pfam" id="PF01130">
    <property type="entry name" value="CD36"/>
    <property type="match status" value="1"/>
</dbReference>
<keyword evidence="3" id="KW-1003">Cell membrane</keyword>
<feature type="transmembrane region" description="Helical" evidence="8">
    <location>
        <begin position="447"/>
        <end position="471"/>
    </location>
</feature>
<keyword evidence="6 8" id="KW-0472">Membrane</keyword>
<evidence type="ECO:0000313" key="10">
    <source>
        <dbReference type="Proteomes" id="UP000594454"/>
    </source>
</evidence>
<dbReference type="GO" id="GO:0005044">
    <property type="term" value="F:scavenger receptor activity"/>
    <property type="evidence" value="ECO:0007669"/>
    <property type="project" value="TreeGrafter"/>
</dbReference>
<accession>A0A7R8US80</accession>
<keyword evidence="7" id="KW-0325">Glycoprotein</keyword>
<keyword evidence="10" id="KW-1185">Reference proteome</keyword>
<keyword evidence="4 8" id="KW-0812">Transmembrane</keyword>
<dbReference type="PANTHER" id="PTHR11923">
    <property type="entry name" value="SCAVENGER RECEPTOR CLASS B TYPE-1 SR-B1"/>
    <property type="match status" value="1"/>
</dbReference>
<evidence type="ECO:0000256" key="8">
    <source>
        <dbReference type="SAM" id="Phobius"/>
    </source>
</evidence>
<feature type="transmembrane region" description="Helical" evidence="8">
    <location>
        <begin position="12"/>
        <end position="32"/>
    </location>
</feature>
<dbReference type="PRINTS" id="PR01609">
    <property type="entry name" value="CD36FAMILY"/>
</dbReference>
<comment type="subcellular location">
    <subcellularLocation>
        <location evidence="1">Cell membrane</location>
    </subcellularLocation>
</comment>
<dbReference type="GO" id="GO:0005737">
    <property type="term" value="C:cytoplasm"/>
    <property type="evidence" value="ECO:0007669"/>
    <property type="project" value="TreeGrafter"/>
</dbReference>
<evidence type="ECO:0000313" key="9">
    <source>
        <dbReference type="EMBL" id="CAD7085760.1"/>
    </source>
</evidence>
<comment type="similarity">
    <text evidence="2">Belongs to the CD36 family.</text>
</comment>
<evidence type="ECO:0000256" key="3">
    <source>
        <dbReference type="ARBA" id="ARBA00022475"/>
    </source>
</evidence>
<evidence type="ECO:0000256" key="2">
    <source>
        <dbReference type="ARBA" id="ARBA00010532"/>
    </source>
</evidence>
<dbReference type="PANTHER" id="PTHR11923:SF114">
    <property type="entry name" value="FI02050P-RELATED"/>
    <property type="match status" value="1"/>
</dbReference>
<dbReference type="GO" id="GO:0005886">
    <property type="term" value="C:plasma membrane"/>
    <property type="evidence" value="ECO:0007669"/>
    <property type="project" value="UniProtKB-SubCell"/>
</dbReference>
<dbReference type="EMBL" id="LR899011">
    <property type="protein sequence ID" value="CAD7085760.1"/>
    <property type="molecule type" value="Genomic_DNA"/>
</dbReference>
<dbReference type="Proteomes" id="UP000594454">
    <property type="component" value="Chromosome 3"/>
</dbReference>
<dbReference type="OrthoDB" id="514335at2759"/>
<evidence type="ECO:0000256" key="4">
    <source>
        <dbReference type="ARBA" id="ARBA00022692"/>
    </source>
</evidence>
<dbReference type="InParanoid" id="A0A7R8US80"/>
<protein>
    <submittedName>
        <fullName evidence="9">Uncharacterized protein</fullName>
    </submittedName>
</protein>
<sequence>MCSNCSEKQRKCWLFGVGVFLACCAIILGLIWPNLGQSIVNSKLKFKNGSMLFNSWLETPIPIHIKFHLFNWTNPEKINNASVKPHFEECGPYVFTEKHTRVNLTWHDNGTISYNQIRTWHFDESLSNGSLDDMITFLNPVTATVVNMMKDKWPIIKEIVNKLLIKKGGTLTATKKVREVLFDGYEDPLLAFLKKLNISNIPFNKFGWFFGRNNSYTYDGRFTMFTDQYDATSLGYLTHWNGRNLTGYYEGECGKVFGSSGELWPRQMKPNSPKSIFIPDLCRTITLNINEKFEKYGLEGSQYTGDNHVFDNGHIYKDTRCFCPEKDFNKCPPTGVLDISKCKFGAPAAMSYPHFYLADPRYVKAVSGLSPNESLHKFTAALEPKTGIPLDLAARIQLNMFLRQDKYFDVYKDVQNVLLPAFWFAMTVSIDETFASQVKLALSLPGLGFYVACGLFTVAVIIIVVGIVLSLTKSWFLPNSDVYGYSAGSTCSHLYGVSPRQRRVLPGPAQISTPGAIETEHIFLRICHQYYTKNDREINQEKLPKAFNYTFLLNRQIYCKDSLVKKKV</sequence>
<dbReference type="AlphaFoldDB" id="A0A7R8US80"/>